<name>A0A0G3WKQ1_9BACT</name>
<accession>A0A0G3WKQ1</accession>
<dbReference type="OrthoDB" id="1186563at2"/>
<evidence type="ECO:0000313" key="2">
    <source>
        <dbReference type="EMBL" id="AKL98054.1"/>
    </source>
</evidence>
<evidence type="ECO:0008006" key="4">
    <source>
        <dbReference type="Google" id="ProtNLM"/>
    </source>
</evidence>
<protein>
    <recommendedName>
        <fullName evidence="4">PorV/PorQ family protein</fullName>
    </recommendedName>
</protein>
<evidence type="ECO:0000313" key="3">
    <source>
        <dbReference type="Proteomes" id="UP000035337"/>
    </source>
</evidence>
<gene>
    <name evidence="2" type="ORF">Epro_0675</name>
</gene>
<dbReference type="EMBL" id="CP009498">
    <property type="protein sequence ID" value="AKL98054.1"/>
    <property type="molecule type" value="Genomic_DNA"/>
</dbReference>
<feature type="region of interest" description="Disordered" evidence="1">
    <location>
        <begin position="316"/>
        <end position="388"/>
    </location>
</feature>
<feature type="compositionally biased region" description="Low complexity" evidence="1">
    <location>
        <begin position="344"/>
        <end position="356"/>
    </location>
</feature>
<dbReference type="Proteomes" id="UP000035337">
    <property type="component" value="Chromosome"/>
</dbReference>
<proteinExistence type="predicted"/>
<dbReference type="KEGG" id="epo:Epro_0675"/>
<dbReference type="Gene3D" id="2.40.160.60">
    <property type="entry name" value="Outer membrane protein transport protein (OMPP1/FadL/TodX)"/>
    <property type="match status" value="1"/>
</dbReference>
<keyword evidence="3" id="KW-1185">Reference proteome</keyword>
<reference evidence="2 3" key="1">
    <citation type="submission" date="2014-09" db="EMBL/GenBank/DDBJ databases">
        <title>Complete genome sequence of Endomicrobium proavitum.</title>
        <authorList>
            <person name="Zheng H."/>
        </authorList>
    </citation>
    <scope>NUCLEOTIDE SEQUENCE [LARGE SCALE GENOMIC DNA]</scope>
    <source>
        <strain evidence="2 3">Rsa215</strain>
    </source>
</reference>
<dbReference type="AlphaFoldDB" id="A0A0G3WKQ1"/>
<dbReference type="STRING" id="1408281.Epro_0675"/>
<evidence type="ECO:0000256" key="1">
    <source>
        <dbReference type="SAM" id="MobiDB-lite"/>
    </source>
</evidence>
<dbReference type="RefSeq" id="WP_052570602.1">
    <property type="nucleotide sequence ID" value="NZ_CP009498.1"/>
</dbReference>
<organism evidence="2 3">
    <name type="scientific">Endomicrobium proavitum</name>
    <dbReference type="NCBI Taxonomy" id="1408281"/>
    <lineage>
        <taxon>Bacteria</taxon>
        <taxon>Pseudomonadati</taxon>
        <taxon>Elusimicrobiota</taxon>
        <taxon>Endomicrobiia</taxon>
        <taxon>Endomicrobiales</taxon>
        <taxon>Endomicrobiaceae</taxon>
        <taxon>Endomicrobium</taxon>
    </lineage>
</organism>
<sequence>MKKRILISLAIIALTAASSWALFDVHYWGVRALGMGGAFSSVSGDINSQIYNIAGIANIKNAEVTGMMSKLFSGMDGVDLNDNYIGAAIPLGKSIGVIAAGWGHFSDPSLRTEDTANFGFARTLDDLIEAGWVSVMLGVNLKYLSHSTEYNGTFGAGKLSKSAFAFDAGFIAKFSNGISVGYTGKYLNTPDMVYYKQNGEDKVSRVDLAGISYYSEELPLLGLPKFTIAADYEIRKADNYLIVGAETKIIDGALALRAGGWSQQVNLGLGYELKIGDNGAALLIDYAFGMPIDMQETYGSHYISLGYKFGSAAGFASESSDDNSKVKKKNKKEEEYDPAAYLLGNSGSSSDNSNNSVEEVKPAPSQAVQEDDSDYDPAAYLLGLSENK</sequence>